<dbReference type="Gene3D" id="1.20.1250.20">
    <property type="entry name" value="MFS general substrate transporter like domains"/>
    <property type="match status" value="1"/>
</dbReference>
<evidence type="ECO:0000256" key="1">
    <source>
        <dbReference type="ARBA" id="ARBA00004141"/>
    </source>
</evidence>
<keyword evidence="7" id="KW-0462">Maltose metabolism</keyword>
<proteinExistence type="inferred from homology"/>
<dbReference type="PANTHER" id="PTHR48022:SF5">
    <property type="entry name" value="ALPHA-GLUCOSIDES PERMEASE MPH2-RELATED"/>
    <property type="match status" value="1"/>
</dbReference>
<dbReference type="OrthoDB" id="6612291at2759"/>
<feature type="transmembrane region" description="Helical" evidence="9">
    <location>
        <begin position="474"/>
        <end position="492"/>
    </location>
</feature>
<dbReference type="InterPro" id="IPR050360">
    <property type="entry name" value="MFS_Sugar_Transporters"/>
</dbReference>
<dbReference type="GO" id="GO:0005351">
    <property type="term" value="F:carbohydrate:proton symporter activity"/>
    <property type="evidence" value="ECO:0007669"/>
    <property type="project" value="TreeGrafter"/>
</dbReference>
<feature type="transmembrane region" description="Helical" evidence="9">
    <location>
        <begin position="127"/>
        <end position="145"/>
    </location>
</feature>
<dbReference type="Pfam" id="PF00083">
    <property type="entry name" value="Sugar_tr"/>
    <property type="match status" value="1"/>
</dbReference>
<dbReference type="PANTHER" id="PTHR48022">
    <property type="entry name" value="PLASTIDIC GLUCOSE TRANSPORTER 4"/>
    <property type="match status" value="1"/>
</dbReference>
<protein>
    <submittedName>
        <fullName evidence="11">Maltose permease</fullName>
    </submittedName>
</protein>
<dbReference type="OMA" id="NCSIGPL"/>
<evidence type="ECO:0000256" key="4">
    <source>
        <dbReference type="ARBA" id="ARBA00022692"/>
    </source>
</evidence>
<keyword evidence="5 9" id="KW-1133">Transmembrane helix</keyword>
<feature type="transmembrane region" description="Helical" evidence="9">
    <location>
        <begin position="341"/>
        <end position="362"/>
    </location>
</feature>
<evidence type="ECO:0000256" key="9">
    <source>
        <dbReference type="SAM" id="Phobius"/>
    </source>
</evidence>
<dbReference type="Proteomes" id="UP000016931">
    <property type="component" value="Unassembled WGS sequence"/>
</dbReference>
<organism evidence="11 12">
    <name type="scientific">Sphaerulina musiva (strain SO2202)</name>
    <name type="common">Poplar stem canker fungus</name>
    <name type="synonym">Septoria musiva</name>
    <dbReference type="NCBI Taxonomy" id="692275"/>
    <lineage>
        <taxon>Eukaryota</taxon>
        <taxon>Fungi</taxon>
        <taxon>Dikarya</taxon>
        <taxon>Ascomycota</taxon>
        <taxon>Pezizomycotina</taxon>
        <taxon>Dothideomycetes</taxon>
        <taxon>Dothideomycetidae</taxon>
        <taxon>Mycosphaerellales</taxon>
        <taxon>Mycosphaerellaceae</taxon>
        <taxon>Sphaerulina</taxon>
    </lineage>
</organism>
<gene>
    <name evidence="11" type="ORF">SEPMUDRAFT_59673</name>
</gene>
<dbReference type="InterPro" id="IPR020846">
    <property type="entry name" value="MFS_dom"/>
</dbReference>
<comment type="similarity">
    <text evidence="2 8">Belongs to the major facilitator superfamily. Sugar transporter (TC 2.A.1.1) family.</text>
</comment>
<keyword evidence="4 9" id="KW-0812">Transmembrane</keyword>
<dbReference type="GO" id="GO:0000023">
    <property type="term" value="P:maltose metabolic process"/>
    <property type="evidence" value="ECO:0007669"/>
    <property type="project" value="UniProtKB-KW"/>
</dbReference>
<dbReference type="GO" id="GO:0016020">
    <property type="term" value="C:membrane"/>
    <property type="evidence" value="ECO:0007669"/>
    <property type="project" value="UniProtKB-SubCell"/>
</dbReference>
<sequence>MVSKGDDVATISDVDVEHTERLPDAAEANAQEHELTFWQGIKLYPKAVFWSLAMSTVIIMEGFDNKLLPTLYALPVFREQFGHMNSHKKYEISAPWQSGLGNGASIGQLAGLLIGGHLIERYGFRKMMLAGQTAIVGCIFIQFFAKSLPVLLVAQIVFGIPLGIFQASAVVYALELGPLCLRAYLTNYIHLCWALGQLLAVGSVRGLLKRGDEWSYRIPFAMQWMWPTLLIPLTYFAPESPWWHARRGQPAQAKANLKRLVSPKNTEFDFDKHVALMVLTTRHELEIESGTSYRTCFQGTNLRRTIIVMMIYCVQTLNGNPLRGFSTYFFQKAGLQTTQSFNMSIIQFAVAILGGITSWPLLPLAGRRTLYMTGLFLLLTIMASIGALGIPQAHNPKSDLSWGIGSLLVISSFIYYASVGPLTNTICVEIPSAMLRSKSIALARGAYIITTIIAGVLTPYQLNEDAWNWGAKTAFFWLGGCIISFTFSYFCLPETKDRTTAETDYLFEKKVSARNFAKTPVNFEAAITGVEGKDVQV</sequence>
<evidence type="ECO:0000256" key="2">
    <source>
        <dbReference type="ARBA" id="ARBA00010992"/>
    </source>
</evidence>
<dbReference type="GeneID" id="27906638"/>
<evidence type="ECO:0000313" key="11">
    <source>
        <dbReference type="EMBL" id="EMF15161.1"/>
    </source>
</evidence>
<feature type="transmembrane region" description="Helical" evidence="9">
    <location>
        <begin position="369"/>
        <end position="390"/>
    </location>
</feature>
<dbReference type="PROSITE" id="PS00217">
    <property type="entry name" value="SUGAR_TRANSPORT_2"/>
    <property type="match status" value="1"/>
</dbReference>
<dbReference type="InterPro" id="IPR036259">
    <property type="entry name" value="MFS_trans_sf"/>
</dbReference>
<evidence type="ECO:0000256" key="7">
    <source>
        <dbReference type="ARBA" id="ARBA00026248"/>
    </source>
</evidence>
<evidence type="ECO:0000259" key="10">
    <source>
        <dbReference type="PROSITE" id="PS50850"/>
    </source>
</evidence>
<keyword evidence="12" id="KW-1185">Reference proteome</keyword>
<feature type="domain" description="Major facilitator superfamily (MFS) profile" evidence="10">
    <location>
        <begin position="50"/>
        <end position="496"/>
    </location>
</feature>
<keyword evidence="3 8" id="KW-0813">Transport</keyword>
<dbReference type="InterPro" id="IPR005828">
    <property type="entry name" value="MFS_sugar_transport-like"/>
</dbReference>
<evidence type="ECO:0000256" key="8">
    <source>
        <dbReference type="RuleBase" id="RU003346"/>
    </source>
</evidence>
<dbReference type="NCBIfam" id="TIGR00879">
    <property type="entry name" value="SP"/>
    <property type="match status" value="1"/>
</dbReference>
<dbReference type="AlphaFoldDB" id="M3C4E9"/>
<dbReference type="HOGENOM" id="CLU_001265_11_5_1"/>
<evidence type="ECO:0000256" key="5">
    <source>
        <dbReference type="ARBA" id="ARBA00022989"/>
    </source>
</evidence>
<dbReference type="SUPFAM" id="SSF103473">
    <property type="entry name" value="MFS general substrate transporter"/>
    <property type="match status" value="1"/>
</dbReference>
<reference evidence="11 12" key="1">
    <citation type="journal article" date="2012" name="PLoS Pathog.">
        <title>Diverse lifestyles and strategies of plant pathogenesis encoded in the genomes of eighteen Dothideomycetes fungi.</title>
        <authorList>
            <person name="Ohm R.A."/>
            <person name="Feau N."/>
            <person name="Henrissat B."/>
            <person name="Schoch C.L."/>
            <person name="Horwitz B.A."/>
            <person name="Barry K.W."/>
            <person name="Condon B.J."/>
            <person name="Copeland A.C."/>
            <person name="Dhillon B."/>
            <person name="Glaser F."/>
            <person name="Hesse C.N."/>
            <person name="Kosti I."/>
            <person name="LaButti K."/>
            <person name="Lindquist E.A."/>
            <person name="Lucas S."/>
            <person name="Salamov A.A."/>
            <person name="Bradshaw R.E."/>
            <person name="Ciuffetti L."/>
            <person name="Hamelin R.C."/>
            <person name="Kema G.H.J."/>
            <person name="Lawrence C."/>
            <person name="Scott J.A."/>
            <person name="Spatafora J.W."/>
            <person name="Turgeon B.G."/>
            <person name="de Wit P.J.G.M."/>
            <person name="Zhong S."/>
            <person name="Goodwin S.B."/>
            <person name="Grigoriev I.V."/>
        </authorList>
    </citation>
    <scope>NUCLEOTIDE SEQUENCE [LARGE SCALE GENOMIC DNA]</scope>
    <source>
        <strain evidence="11 12">SO2202</strain>
    </source>
</reference>
<accession>M3C4E9</accession>
<feature type="transmembrane region" description="Helical" evidence="9">
    <location>
        <begin position="188"/>
        <end position="208"/>
    </location>
</feature>
<feature type="transmembrane region" description="Helical" evidence="9">
    <location>
        <begin position="151"/>
        <end position="176"/>
    </location>
</feature>
<evidence type="ECO:0000256" key="3">
    <source>
        <dbReference type="ARBA" id="ARBA00022448"/>
    </source>
</evidence>
<feature type="transmembrane region" description="Helical" evidence="9">
    <location>
        <begin position="302"/>
        <end position="321"/>
    </location>
</feature>
<name>M3C4E9_SPHMS</name>
<dbReference type="InterPro" id="IPR003663">
    <property type="entry name" value="Sugar/inositol_transpt"/>
</dbReference>
<feature type="transmembrane region" description="Helical" evidence="9">
    <location>
        <begin position="441"/>
        <end position="462"/>
    </location>
</feature>
<dbReference type="PROSITE" id="PS50850">
    <property type="entry name" value="MFS"/>
    <property type="match status" value="1"/>
</dbReference>
<keyword evidence="6 9" id="KW-0472">Membrane</keyword>
<dbReference type="InterPro" id="IPR005829">
    <property type="entry name" value="Sugar_transporter_CS"/>
</dbReference>
<comment type="subcellular location">
    <subcellularLocation>
        <location evidence="1">Membrane</location>
        <topology evidence="1">Multi-pass membrane protein</topology>
    </subcellularLocation>
</comment>
<evidence type="ECO:0000256" key="6">
    <source>
        <dbReference type="ARBA" id="ARBA00023136"/>
    </source>
</evidence>
<feature type="transmembrane region" description="Helical" evidence="9">
    <location>
        <begin position="402"/>
        <end position="420"/>
    </location>
</feature>
<dbReference type="EMBL" id="KB456261">
    <property type="protein sequence ID" value="EMF15161.1"/>
    <property type="molecule type" value="Genomic_DNA"/>
</dbReference>
<dbReference type="eggNOG" id="KOG0254">
    <property type="taxonomic scope" value="Eukaryota"/>
</dbReference>
<dbReference type="FunFam" id="1.20.1250.20:FF:000078">
    <property type="entry name" value="MFS maltose transporter, putative"/>
    <property type="match status" value="1"/>
</dbReference>
<evidence type="ECO:0000313" key="12">
    <source>
        <dbReference type="Proteomes" id="UP000016931"/>
    </source>
</evidence>
<dbReference type="RefSeq" id="XP_016763282.1">
    <property type="nucleotide sequence ID" value="XM_016909501.1"/>
</dbReference>